<comment type="caution">
    <text evidence="2">The sequence shown here is derived from an EMBL/GenBank/DDBJ whole genome shotgun (WGS) entry which is preliminary data.</text>
</comment>
<evidence type="ECO:0000256" key="1">
    <source>
        <dbReference type="SAM" id="Phobius"/>
    </source>
</evidence>
<sequence>MIEFLFLLVFAVVLVCTGVSILGMALAVVAGFVVMAVAGMIGVVFKLLPWLLLVAVVVWFYREHKAEQAHRKRYYR</sequence>
<name>A0A0B9GAL7_9GAMM</name>
<gene>
    <name evidence="2" type="ORF">RJ45_20090</name>
</gene>
<dbReference type="InterPro" id="IPR014318">
    <property type="entry name" value="Phageshock_PspG"/>
</dbReference>
<reference evidence="2 3" key="1">
    <citation type="submission" date="2014-12" db="EMBL/GenBank/DDBJ databases">
        <title>Genome sequencing of Photobacterium gaetbulicola AD005a.</title>
        <authorList>
            <person name="Adrian T.G.S."/>
            <person name="Chan K.G."/>
        </authorList>
    </citation>
    <scope>NUCLEOTIDE SEQUENCE [LARGE SCALE GENOMIC DNA]</scope>
    <source>
        <strain evidence="2 3">AD005a</strain>
    </source>
</reference>
<protein>
    <submittedName>
        <fullName evidence="2">Phage-shock protein</fullName>
    </submittedName>
</protein>
<dbReference type="AlphaFoldDB" id="A0A0B9GAL7"/>
<keyword evidence="1" id="KW-1133">Transmembrane helix</keyword>
<organism evidence="2 3">
    <name type="scientific">Photobacterium gaetbulicola</name>
    <dbReference type="NCBI Taxonomy" id="1295392"/>
    <lineage>
        <taxon>Bacteria</taxon>
        <taxon>Pseudomonadati</taxon>
        <taxon>Pseudomonadota</taxon>
        <taxon>Gammaproteobacteria</taxon>
        <taxon>Vibrionales</taxon>
        <taxon>Vibrionaceae</taxon>
        <taxon>Photobacterium</taxon>
    </lineage>
</organism>
<feature type="transmembrane region" description="Helical" evidence="1">
    <location>
        <begin position="37"/>
        <end position="61"/>
    </location>
</feature>
<dbReference type="RefSeq" id="WP_039466473.1">
    <property type="nucleotide sequence ID" value="NZ_JWLZ01000187.1"/>
</dbReference>
<proteinExistence type="predicted"/>
<dbReference type="NCBIfam" id="TIGR02975">
    <property type="entry name" value="phageshock_pspG"/>
    <property type="match status" value="1"/>
</dbReference>
<evidence type="ECO:0000313" key="3">
    <source>
        <dbReference type="Proteomes" id="UP000031278"/>
    </source>
</evidence>
<keyword evidence="1" id="KW-0812">Transmembrane</keyword>
<dbReference type="Pfam" id="PF09583">
    <property type="entry name" value="Phageshock_PspG"/>
    <property type="match status" value="1"/>
</dbReference>
<keyword evidence="1" id="KW-0472">Membrane</keyword>
<accession>A0A0B9GAL7</accession>
<evidence type="ECO:0000313" key="2">
    <source>
        <dbReference type="EMBL" id="KHT61950.1"/>
    </source>
</evidence>
<dbReference type="Proteomes" id="UP000031278">
    <property type="component" value="Unassembled WGS sequence"/>
</dbReference>
<dbReference type="EMBL" id="JWLZ01000187">
    <property type="protein sequence ID" value="KHT61950.1"/>
    <property type="molecule type" value="Genomic_DNA"/>
</dbReference>